<dbReference type="InParanoid" id="A0A068TWU6"/>
<dbReference type="PhylomeDB" id="A0A068TWU6"/>
<dbReference type="EMBL" id="HG739089">
    <property type="protein sequence ID" value="CDP00676.1"/>
    <property type="molecule type" value="Genomic_DNA"/>
</dbReference>
<accession>A0A068TWU6</accession>
<gene>
    <name evidence="1" type="ORF">GSCOC_T00032699001</name>
</gene>
<sequence length="142" mass="16574">MDILPFGCLDGLKRCWRRRRYQRLDDSIKMKRKLKIARLGSKRNSQKEAKIKKVEKFRFKIITPVKLVARLHEAYMDAMIRLAGTKRIDHVSNEAKRAAKCKPIPMVSAPTNEMVDCRAVVEIYKRVVSTRDLQSSLIPELY</sequence>
<organism evidence="1 2">
    <name type="scientific">Coffea canephora</name>
    <name type="common">Robusta coffee</name>
    <dbReference type="NCBI Taxonomy" id="49390"/>
    <lineage>
        <taxon>Eukaryota</taxon>
        <taxon>Viridiplantae</taxon>
        <taxon>Streptophyta</taxon>
        <taxon>Embryophyta</taxon>
        <taxon>Tracheophyta</taxon>
        <taxon>Spermatophyta</taxon>
        <taxon>Magnoliopsida</taxon>
        <taxon>eudicotyledons</taxon>
        <taxon>Gunneridae</taxon>
        <taxon>Pentapetalae</taxon>
        <taxon>asterids</taxon>
        <taxon>lamiids</taxon>
        <taxon>Gentianales</taxon>
        <taxon>Rubiaceae</taxon>
        <taxon>Ixoroideae</taxon>
        <taxon>Gardenieae complex</taxon>
        <taxon>Bertiereae - Coffeeae clade</taxon>
        <taxon>Coffeeae</taxon>
        <taxon>Coffea</taxon>
    </lineage>
</organism>
<evidence type="ECO:0000313" key="1">
    <source>
        <dbReference type="EMBL" id="CDP00676.1"/>
    </source>
</evidence>
<protein>
    <submittedName>
        <fullName evidence="1">Uncharacterized protein</fullName>
    </submittedName>
</protein>
<dbReference type="Proteomes" id="UP000295252">
    <property type="component" value="Chromosome III"/>
</dbReference>
<evidence type="ECO:0000313" key="2">
    <source>
        <dbReference type="Proteomes" id="UP000295252"/>
    </source>
</evidence>
<dbReference type="OrthoDB" id="764584at2759"/>
<dbReference type="PANTHER" id="PTHR33702">
    <property type="entry name" value="BNAA09G40010D PROTEIN"/>
    <property type="match status" value="1"/>
</dbReference>
<reference evidence="2" key="1">
    <citation type="journal article" date="2014" name="Science">
        <title>The coffee genome provides insight into the convergent evolution of caffeine biosynthesis.</title>
        <authorList>
            <person name="Denoeud F."/>
            <person name="Carretero-Paulet L."/>
            <person name="Dereeper A."/>
            <person name="Droc G."/>
            <person name="Guyot R."/>
            <person name="Pietrella M."/>
            <person name="Zheng C."/>
            <person name="Alberti A."/>
            <person name="Anthony F."/>
            <person name="Aprea G."/>
            <person name="Aury J.M."/>
            <person name="Bento P."/>
            <person name="Bernard M."/>
            <person name="Bocs S."/>
            <person name="Campa C."/>
            <person name="Cenci A."/>
            <person name="Combes M.C."/>
            <person name="Crouzillat D."/>
            <person name="Da Silva C."/>
            <person name="Daddiego L."/>
            <person name="De Bellis F."/>
            <person name="Dussert S."/>
            <person name="Garsmeur O."/>
            <person name="Gayraud T."/>
            <person name="Guignon V."/>
            <person name="Jahn K."/>
            <person name="Jamilloux V."/>
            <person name="Joet T."/>
            <person name="Labadie K."/>
            <person name="Lan T."/>
            <person name="Leclercq J."/>
            <person name="Lepelley M."/>
            <person name="Leroy T."/>
            <person name="Li L.T."/>
            <person name="Librado P."/>
            <person name="Lopez L."/>
            <person name="Munoz A."/>
            <person name="Noel B."/>
            <person name="Pallavicini A."/>
            <person name="Perrotta G."/>
            <person name="Poncet V."/>
            <person name="Pot D."/>
            <person name="Priyono X."/>
            <person name="Rigoreau M."/>
            <person name="Rouard M."/>
            <person name="Rozas J."/>
            <person name="Tranchant-Dubreuil C."/>
            <person name="VanBuren R."/>
            <person name="Zhang Q."/>
            <person name="Andrade A.C."/>
            <person name="Argout X."/>
            <person name="Bertrand B."/>
            <person name="de Kochko A."/>
            <person name="Graziosi G."/>
            <person name="Henry R.J."/>
            <person name="Jayarama X."/>
            <person name="Ming R."/>
            <person name="Nagai C."/>
            <person name="Rounsley S."/>
            <person name="Sankoff D."/>
            <person name="Giuliano G."/>
            <person name="Albert V.A."/>
            <person name="Wincker P."/>
            <person name="Lashermes P."/>
        </authorList>
    </citation>
    <scope>NUCLEOTIDE SEQUENCE [LARGE SCALE GENOMIC DNA]</scope>
    <source>
        <strain evidence="2">cv. DH200-94</strain>
    </source>
</reference>
<proteinExistence type="predicted"/>
<name>A0A068TWU6_COFCA</name>
<dbReference type="AlphaFoldDB" id="A0A068TWU6"/>
<dbReference type="OMA" id="ISSACYD"/>
<dbReference type="Gramene" id="CDP00676">
    <property type="protein sequence ID" value="CDP00676"/>
    <property type="gene ID" value="GSCOC_T00032699001"/>
</dbReference>
<keyword evidence="2" id="KW-1185">Reference proteome</keyword>
<dbReference type="PANTHER" id="PTHR33702:SF2">
    <property type="match status" value="1"/>
</dbReference>